<protein>
    <submittedName>
        <fullName evidence="1">Uncharacterized protein</fullName>
    </submittedName>
</protein>
<sequence length="201" mass="21865">MNYVPVVDAGTNSTNILGTKDAASQEVKKDVSSLRYIALPNWVHDALLESPSSNAQDTCKADALESSRNLNPTASTINPLADQMETLTVETPIPTVSSPVSTTCFTNSQEPSIDLDGVEADVSNMETTIIASPTPTLRIHKDHPKSQIIGPVDTPIQTMHKSKEVEEQSFIATIYQKTDPTLFQICLFSCFLSQVEPKKIS</sequence>
<reference evidence="1" key="1">
    <citation type="journal article" date="2019" name="Sci. Rep.">
        <title>Draft genome of Tanacetum cinerariifolium, the natural source of mosquito coil.</title>
        <authorList>
            <person name="Yamashiro T."/>
            <person name="Shiraishi A."/>
            <person name="Satake H."/>
            <person name="Nakayama K."/>
        </authorList>
    </citation>
    <scope>NUCLEOTIDE SEQUENCE</scope>
</reference>
<accession>A0A699IX87</accession>
<proteinExistence type="predicted"/>
<feature type="non-terminal residue" evidence="1">
    <location>
        <position position="201"/>
    </location>
</feature>
<name>A0A699IX87_TANCI</name>
<comment type="caution">
    <text evidence="1">The sequence shown here is derived from an EMBL/GenBank/DDBJ whole genome shotgun (WGS) entry which is preliminary data.</text>
</comment>
<organism evidence="1">
    <name type="scientific">Tanacetum cinerariifolium</name>
    <name type="common">Dalmatian daisy</name>
    <name type="synonym">Chrysanthemum cinerariifolium</name>
    <dbReference type="NCBI Taxonomy" id="118510"/>
    <lineage>
        <taxon>Eukaryota</taxon>
        <taxon>Viridiplantae</taxon>
        <taxon>Streptophyta</taxon>
        <taxon>Embryophyta</taxon>
        <taxon>Tracheophyta</taxon>
        <taxon>Spermatophyta</taxon>
        <taxon>Magnoliopsida</taxon>
        <taxon>eudicotyledons</taxon>
        <taxon>Gunneridae</taxon>
        <taxon>Pentapetalae</taxon>
        <taxon>asterids</taxon>
        <taxon>campanulids</taxon>
        <taxon>Asterales</taxon>
        <taxon>Asteraceae</taxon>
        <taxon>Asteroideae</taxon>
        <taxon>Anthemideae</taxon>
        <taxon>Anthemidinae</taxon>
        <taxon>Tanacetum</taxon>
    </lineage>
</organism>
<gene>
    <name evidence="1" type="ORF">Tci_565494</name>
</gene>
<dbReference type="EMBL" id="BKCJ010344347">
    <property type="protein sequence ID" value="GEZ93521.1"/>
    <property type="molecule type" value="Genomic_DNA"/>
</dbReference>
<evidence type="ECO:0000313" key="1">
    <source>
        <dbReference type="EMBL" id="GEZ93521.1"/>
    </source>
</evidence>
<dbReference type="AlphaFoldDB" id="A0A699IX87"/>